<dbReference type="Proteomes" id="UP001409585">
    <property type="component" value="Unassembled WGS sequence"/>
</dbReference>
<organism evidence="1 2">
    <name type="scientific">Halioxenophilus aromaticivorans</name>
    <dbReference type="NCBI Taxonomy" id="1306992"/>
    <lineage>
        <taxon>Bacteria</taxon>
        <taxon>Pseudomonadati</taxon>
        <taxon>Pseudomonadota</taxon>
        <taxon>Gammaproteobacteria</taxon>
        <taxon>Alteromonadales</taxon>
        <taxon>Alteromonadaceae</taxon>
        <taxon>Halioxenophilus</taxon>
    </lineage>
</organism>
<comment type="caution">
    <text evidence="1">The sequence shown here is derived from an EMBL/GenBank/DDBJ whole genome shotgun (WGS) entry which is preliminary data.</text>
</comment>
<evidence type="ECO:0000313" key="2">
    <source>
        <dbReference type="Proteomes" id="UP001409585"/>
    </source>
</evidence>
<keyword evidence="2" id="KW-1185">Reference proteome</keyword>
<evidence type="ECO:0000313" key="1">
    <source>
        <dbReference type="EMBL" id="GAA4954716.1"/>
    </source>
</evidence>
<dbReference type="RefSeq" id="WP_345426313.1">
    <property type="nucleotide sequence ID" value="NZ_AP031496.1"/>
</dbReference>
<sequence length="179" mass="18998">MAEHQVPSKTLWQATAAALLVGLVVLVTLVWPAEYGLDPTGAGKALGLTALAPASSTANAQPDDNAANAEAALAGQPKTVQLVVPANSGLEYKMSMVAGAQVDYQWDAGSRVYVDMHGEPKGDSTGYFKSYTVAKADSMKGSFIAPFAGSHGWYFENDSWEPVEITLQFSGEYSHPRML</sequence>
<protein>
    <recommendedName>
        <fullName evidence="3">Transmembrane anchor protein</fullName>
    </recommendedName>
</protein>
<evidence type="ECO:0008006" key="3">
    <source>
        <dbReference type="Google" id="ProtNLM"/>
    </source>
</evidence>
<dbReference type="EMBL" id="BAABLX010000063">
    <property type="protein sequence ID" value="GAA4954716.1"/>
    <property type="molecule type" value="Genomic_DNA"/>
</dbReference>
<accession>A0AAV3U7J1</accession>
<dbReference type="AlphaFoldDB" id="A0AAV3U7J1"/>
<proteinExistence type="predicted"/>
<name>A0AAV3U7J1_9ALTE</name>
<gene>
    <name evidence="1" type="ORF">GCM10025791_38530</name>
</gene>
<reference evidence="2" key="1">
    <citation type="journal article" date="2019" name="Int. J. Syst. Evol. Microbiol.">
        <title>The Global Catalogue of Microorganisms (GCM) 10K type strain sequencing project: providing services to taxonomists for standard genome sequencing and annotation.</title>
        <authorList>
            <consortium name="The Broad Institute Genomics Platform"/>
            <consortium name="The Broad Institute Genome Sequencing Center for Infectious Disease"/>
            <person name="Wu L."/>
            <person name="Ma J."/>
        </authorList>
    </citation>
    <scope>NUCLEOTIDE SEQUENCE [LARGE SCALE GENOMIC DNA]</scope>
    <source>
        <strain evidence="2">JCM 19134</strain>
    </source>
</reference>